<gene>
    <name evidence="2" type="ORF">FVB32_10935</name>
</gene>
<dbReference type="InterPro" id="IPR013830">
    <property type="entry name" value="SGNH_hydro"/>
</dbReference>
<reference evidence="2 3" key="1">
    <citation type="submission" date="2019-08" db="EMBL/GenBank/DDBJ databases">
        <title>Professor.</title>
        <authorList>
            <person name="Park J.S."/>
        </authorList>
    </citation>
    <scope>NUCLEOTIDE SEQUENCE [LARGE SCALE GENOMIC DNA]</scope>
    <source>
        <strain evidence="2 3">176CP5-101</strain>
    </source>
</reference>
<comment type="caution">
    <text evidence="2">The sequence shown here is derived from an EMBL/GenBank/DDBJ whole genome shotgun (WGS) entry which is preliminary data.</text>
</comment>
<accession>A0A5C8V1S7</accession>
<evidence type="ECO:0000313" key="2">
    <source>
        <dbReference type="EMBL" id="TXN35099.1"/>
    </source>
</evidence>
<evidence type="ECO:0000313" key="3">
    <source>
        <dbReference type="Proteomes" id="UP000321456"/>
    </source>
</evidence>
<sequence length="215" mass="25067">MRYLLLLFVVSLSAQEKLPFADEVKAIQQKTDSIWDSSKETLVFTGSSSIRLWNDLQERFPDKQILNTGFGGSQSTDLERFLNELILNYQPSRVFIYEGDNDISSKRTPRAIIGTMEDILEDLHKENPALEVVLISAKPSIARWHLKRRYKRLNKKLLKLASSLNGVYYADVWNTMLNKRKLKRNLFIEDGLHMNTMGYELWYEALKDYVNKNTL</sequence>
<proteinExistence type="predicted"/>
<name>A0A5C8V1S7_9FLAO</name>
<dbReference type="EMBL" id="VRUR01000002">
    <property type="protein sequence ID" value="TXN35099.1"/>
    <property type="molecule type" value="Genomic_DNA"/>
</dbReference>
<evidence type="ECO:0000259" key="1">
    <source>
        <dbReference type="Pfam" id="PF13472"/>
    </source>
</evidence>
<protein>
    <submittedName>
        <fullName evidence="2">G-D-S-L family lipolytic protein</fullName>
    </submittedName>
</protein>
<dbReference type="AlphaFoldDB" id="A0A5C8V1S7"/>
<feature type="domain" description="SGNH hydrolase-type esterase" evidence="1">
    <location>
        <begin position="51"/>
        <end position="201"/>
    </location>
</feature>
<keyword evidence="3" id="KW-1185">Reference proteome</keyword>
<dbReference type="Proteomes" id="UP000321456">
    <property type="component" value="Unassembled WGS sequence"/>
</dbReference>
<dbReference type="PANTHER" id="PTHR30383">
    <property type="entry name" value="THIOESTERASE 1/PROTEASE 1/LYSOPHOSPHOLIPASE L1"/>
    <property type="match status" value="1"/>
</dbReference>
<organism evidence="2 3">
    <name type="scientific">Flagellimonas hymeniacidonis</name>
    <dbReference type="NCBI Taxonomy" id="2603628"/>
    <lineage>
        <taxon>Bacteria</taxon>
        <taxon>Pseudomonadati</taxon>
        <taxon>Bacteroidota</taxon>
        <taxon>Flavobacteriia</taxon>
        <taxon>Flavobacteriales</taxon>
        <taxon>Flavobacteriaceae</taxon>
        <taxon>Flagellimonas</taxon>
    </lineage>
</organism>
<dbReference type="InterPro" id="IPR051532">
    <property type="entry name" value="Ester_Hydrolysis_Enzymes"/>
</dbReference>
<dbReference type="Pfam" id="PF13472">
    <property type="entry name" value="Lipase_GDSL_2"/>
    <property type="match status" value="1"/>
</dbReference>
<dbReference type="GO" id="GO:0004622">
    <property type="term" value="F:phosphatidylcholine lysophospholipase activity"/>
    <property type="evidence" value="ECO:0007669"/>
    <property type="project" value="TreeGrafter"/>
</dbReference>
<dbReference type="PANTHER" id="PTHR30383:SF5">
    <property type="entry name" value="SGNH HYDROLASE-TYPE ESTERASE DOMAIN-CONTAINING PROTEIN"/>
    <property type="match status" value="1"/>
</dbReference>
<dbReference type="RefSeq" id="WP_147743834.1">
    <property type="nucleotide sequence ID" value="NZ_VRUR01000002.1"/>
</dbReference>
<dbReference type="SUPFAM" id="SSF52266">
    <property type="entry name" value="SGNH hydrolase"/>
    <property type="match status" value="1"/>
</dbReference>
<dbReference type="InterPro" id="IPR036514">
    <property type="entry name" value="SGNH_hydro_sf"/>
</dbReference>
<dbReference type="Gene3D" id="3.40.50.1110">
    <property type="entry name" value="SGNH hydrolase"/>
    <property type="match status" value="1"/>
</dbReference>